<keyword evidence="3" id="KW-1185">Reference proteome</keyword>
<dbReference type="EMBL" id="QNRR01000008">
    <property type="protein sequence ID" value="RBP40360.1"/>
    <property type="molecule type" value="Genomic_DNA"/>
</dbReference>
<feature type="signal peptide" evidence="1">
    <location>
        <begin position="1"/>
        <end position="21"/>
    </location>
</feature>
<evidence type="ECO:0000256" key="1">
    <source>
        <dbReference type="SAM" id="SignalP"/>
    </source>
</evidence>
<comment type="caution">
    <text evidence="2">The sequence shown here is derived from an EMBL/GenBank/DDBJ whole genome shotgun (WGS) entry which is preliminary data.</text>
</comment>
<evidence type="ECO:0000313" key="3">
    <source>
        <dbReference type="Proteomes" id="UP000253426"/>
    </source>
</evidence>
<gene>
    <name evidence="2" type="ORF">DES53_10867</name>
</gene>
<sequence length="80" mass="8580">MAASFLTRMRVLRLAMITLVAACLSQCATQKVSDEGSYTLGEKKAGEDPLSLHGEMEVSVGYATGDFPDARRAMGGPARW</sequence>
<feature type="chain" id="PRO_5016983463" evidence="1">
    <location>
        <begin position="22"/>
        <end position="80"/>
    </location>
</feature>
<proteinExistence type="predicted"/>
<protein>
    <submittedName>
        <fullName evidence="2">Uncharacterized protein</fullName>
    </submittedName>
</protein>
<dbReference type="AlphaFoldDB" id="A0A366HE65"/>
<dbReference type="Proteomes" id="UP000253426">
    <property type="component" value="Unassembled WGS sequence"/>
</dbReference>
<accession>A0A366HE65</accession>
<name>A0A366HE65_9BACT</name>
<keyword evidence="1" id="KW-0732">Signal</keyword>
<evidence type="ECO:0000313" key="2">
    <source>
        <dbReference type="EMBL" id="RBP40360.1"/>
    </source>
</evidence>
<dbReference type="RefSeq" id="WP_113960234.1">
    <property type="nucleotide sequence ID" value="NZ_QNRR01000008.1"/>
</dbReference>
<organism evidence="2 3">
    <name type="scientific">Roseimicrobium gellanilyticum</name>
    <dbReference type="NCBI Taxonomy" id="748857"/>
    <lineage>
        <taxon>Bacteria</taxon>
        <taxon>Pseudomonadati</taxon>
        <taxon>Verrucomicrobiota</taxon>
        <taxon>Verrucomicrobiia</taxon>
        <taxon>Verrucomicrobiales</taxon>
        <taxon>Verrucomicrobiaceae</taxon>
        <taxon>Roseimicrobium</taxon>
    </lineage>
</organism>
<reference evidence="2 3" key="1">
    <citation type="submission" date="2018-06" db="EMBL/GenBank/DDBJ databases">
        <title>Genomic Encyclopedia of Type Strains, Phase IV (KMG-IV): sequencing the most valuable type-strain genomes for metagenomic binning, comparative biology and taxonomic classification.</title>
        <authorList>
            <person name="Goeker M."/>
        </authorList>
    </citation>
    <scope>NUCLEOTIDE SEQUENCE [LARGE SCALE GENOMIC DNA]</scope>
    <source>
        <strain evidence="2 3">DSM 25532</strain>
    </source>
</reference>